<dbReference type="PANTHER" id="PTHR43401:SF2">
    <property type="entry name" value="L-THREONINE 3-DEHYDROGENASE"/>
    <property type="match status" value="1"/>
</dbReference>
<evidence type="ECO:0000259" key="3">
    <source>
        <dbReference type="Pfam" id="PF00107"/>
    </source>
</evidence>
<comment type="cofactor">
    <cofactor evidence="1">
        <name>Zn(2+)</name>
        <dbReference type="ChEBI" id="CHEBI:29105"/>
    </cofactor>
</comment>
<keyword evidence="6" id="KW-1185">Reference proteome</keyword>
<dbReference type="Proteomes" id="UP000294513">
    <property type="component" value="Unassembled WGS sequence"/>
</dbReference>
<feature type="domain" description="Alcohol dehydrogenase-like C-terminal" evidence="3">
    <location>
        <begin position="173"/>
        <end position="298"/>
    </location>
</feature>
<dbReference type="EMBL" id="SMKU01000471">
    <property type="protein sequence ID" value="TDD63777.1"/>
    <property type="molecule type" value="Genomic_DNA"/>
</dbReference>
<dbReference type="Pfam" id="PF00107">
    <property type="entry name" value="ADH_zinc_N"/>
    <property type="match status" value="1"/>
</dbReference>
<evidence type="ECO:0000313" key="6">
    <source>
        <dbReference type="Proteomes" id="UP000294513"/>
    </source>
</evidence>
<dbReference type="Gene3D" id="3.90.180.10">
    <property type="entry name" value="Medium-chain alcohol dehydrogenases, catalytic domain"/>
    <property type="match status" value="1"/>
</dbReference>
<dbReference type="Pfam" id="PF08240">
    <property type="entry name" value="ADH_N"/>
    <property type="match status" value="1"/>
</dbReference>
<protein>
    <submittedName>
        <fullName evidence="5">L-threonine 3-dehydrogenase</fullName>
        <ecNumber evidence="5">1.1.1.103</ecNumber>
    </submittedName>
</protein>
<dbReference type="RefSeq" id="WP_131903178.1">
    <property type="nucleotide sequence ID" value="NZ_SMKU01000471.1"/>
</dbReference>
<dbReference type="InterPro" id="IPR013154">
    <property type="entry name" value="ADH-like_N"/>
</dbReference>
<reference evidence="5 6" key="1">
    <citation type="submission" date="2019-03" db="EMBL/GenBank/DDBJ databases">
        <title>Draft genome sequences of novel Actinobacteria.</title>
        <authorList>
            <person name="Sahin N."/>
            <person name="Ay H."/>
            <person name="Saygin H."/>
        </authorList>
    </citation>
    <scope>NUCLEOTIDE SEQUENCE [LARGE SCALE GENOMIC DNA]</scope>
    <source>
        <strain evidence="5 6">H3C3</strain>
    </source>
</reference>
<dbReference type="SUPFAM" id="SSF51735">
    <property type="entry name" value="NAD(P)-binding Rossmann-fold domains"/>
    <property type="match status" value="1"/>
</dbReference>
<dbReference type="Gene3D" id="3.40.50.720">
    <property type="entry name" value="NAD(P)-binding Rossmann-like Domain"/>
    <property type="match status" value="1"/>
</dbReference>
<dbReference type="PANTHER" id="PTHR43401">
    <property type="entry name" value="L-THREONINE 3-DEHYDROGENASE"/>
    <property type="match status" value="1"/>
</dbReference>
<organism evidence="5 6">
    <name type="scientific">Actinomadura rubrisoli</name>
    <dbReference type="NCBI Taxonomy" id="2530368"/>
    <lineage>
        <taxon>Bacteria</taxon>
        <taxon>Bacillati</taxon>
        <taxon>Actinomycetota</taxon>
        <taxon>Actinomycetes</taxon>
        <taxon>Streptosporangiales</taxon>
        <taxon>Thermomonosporaceae</taxon>
        <taxon>Actinomadura</taxon>
    </lineage>
</organism>
<dbReference type="OrthoDB" id="9797931at2"/>
<evidence type="ECO:0000259" key="4">
    <source>
        <dbReference type="Pfam" id="PF08240"/>
    </source>
</evidence>
<sequence>MRALVKEGPRAGLRWVEVPKPAPGDDEVLIRVLSTGICGTDLHIYQWDTWAGENVRPPVVLGHEFVGVVESAPAGSGLAEGTRVSGEGHLACGECGTCVSGRRHLCPNSAALGISRDGAFAEYLTLPAVNVWSHTQPLPTETAAVFDPLGNAVHAVTHFGVTGEDVIITGAGPVGLMSSAVARSLGARNILVTEPSEPRRNLAEKMGATLAVDLAPGSADRARSSLGIGDGFTVGLEMSGSADGLDTILDQAAPSCRVAALGLPSDGLEIGWSTVVTKMITLQGIYGRRMFASWQMVAGMLAAGLDISPMITHRFPCTDYERAFAATASGAAGKVIMDWSEPCASAS</sequence>
<keyword evidence="2 5" id="KW-0560">Oxidoreductase</keyword>
<dbReference type="InterPro" id="IPR013149">
    <property type="entry name" value="ADH-like_C"/>
</dbReference>
<dbReference type="InterPro" id="IPR011032">
    <property type="entry name" value="GroES-like_sf"/>
</dbReference>
<gene>
    <name evidence="5" type="ORF">E1298_43170</name>
</gene>
<dbReference type="AlphaFoldDB" id="A0A4V2YQW7"/>
<comment type="caution">
    <text evidence="5">The sequence shown here is derived from an EMBL/GenBank/DDBJ whole genome shotgun (WGS) entry which is preliminary data.</text>
</comment>
<evidence type="ECO:0000313" key="5">
    <source>
        <dbReference type="EMBL" id="TDD63777.1"/>
    </source>
</evidence>
<dbReference type="EC" id="1.1.1.103" evidence="5"/>
<name>A0A4V2YQW7_9ACTN</name>
<evidence type="ECO:0000256" key="2">
    <source>
        <dbReference type="ARBA" id="ARBA00023002"/>
    </source>
</evidence>
<dbReference type="SUPFAM" id="SSF50129">
    <property type="entry name" value="GroES-like"/>
    <property type="match status" value="1"/>
</dbReference>
<feature type="domain" description="Alcohol dehydrogenase-like N-terminal" evidence="4">
    <location>
        <begin position="24"/>
        <end position="132"/>
    </location>
</feature>
<proteinExistence type="predicted"/>
<dbReference type="InterPro" id="IPR050129">
    <property type="entry name" value="Zn_alcohol_dh"/>
</dbReference>
<accession>A0A4V2YQW7</accession>
<dbReference type="InterPro" id="IPR036291">
    <property type="entry name" value="NAD(P)-bd_dom_sf"/>
</dbReference>
<evidence type="ECO:0000256" key="1">
    <source>
        <dbReference type="ARBA" id="ARBA00001947"/>
    </source>
</evidence>
<dbReference type="GO" id="GO:0008743">
    <property type="term" value="F:L-threonine 3-dehydrogenase activity"/>
    <property type="evidence" value="ECO:0007669"/>
    <property type="project" value="UniProtKB-EC"/>
</dbReference>
<dbReference type="NCBIfam" id="NF003808">
    <property type="entry name" value="PRK05396.1"/>
    <property type="match status" value="1"/>
</dbReference>